<gene>
    <name evidence="1" type="ORF">MLD38_039712</name>
</gene>
<proteinExistence type="predicted"/>
<evidence type="ECO:0000313" key="2">
    <source>
        <dbReference type="Proteomes" id="UP001057402"/>
    </source>
</evidence>
<name>A0ACB9L468_9MYRT</name>
<sequence>MNNSRPTARRRVQNQPNKPSAAVATSAASDQPLASSSAIRGARFGPSRHSDAVQSFHTRRPSSLDSLLALP</sequence>
<comment type="caution">
    <text evidence="1">The sequence shown here is derived from an EMBL/GenBank/DDBJ whole genome shotgun (WGS) entry which is preliminary data.</text>
</comment>
<evidence type="ECO:0000313" key="1">
    <source>
        <dbReference type="EMBL" id="KAI4304162.1"/>
    </source>
</evidence>
<accession>A0ACB9L468</accession>
<keyword evidence="2" id="KW-1185">Reference proteome</keyword>
<protein>
    <submittedName>
        <fullName evidence="1">Uncharacterized protein</fullName>
    </submittedName>
</protein>
<dbReference type="Proteomes" id="UP001057402">
    <property type="component" value="Chromosome 12"/>
</dbReference>
<dbReference type="EMBL" id="CM042891">
    <property type="protein sequence ID" value="KAI4304162.1"/>
    <property type="molecule type" value="Genomic_DNA"/>
</dbReference>
<reference evidence="2" key="1">
    <citation type="journal article" date="2023" name="Front. Plant Sci.">
        <title>Chromosomal-level genome assembly of Melastoma candidum provides insights into trichome evolution.</title>
        <authorList>
            <person name="Zhong Y."/>
            <person name="Wu W."/>
            <person name="Sun C."/>
            <person name="Zou P."/>
            <person name="Liu Y."/>
            <person name="Dai S."/>
            <person name="Zhou R."/>
        </authorList>
    </citation>
    <scope>NUCLEOTIDE SEQUENCE [LARGE SCALE GENOMIC DNA]</scope>
</reference>
<organism evidence="1 2">
    <name type="scientific">Melastoma candidum</name>
    <dbReference type="NCBI Taxonomy" id="119954"/>
    <lineage>
        <taxon>Eukaryota</taxon>
        <taxon>Viridiplantae</taxon>
        <taxon>Streptophyta</taxon>
        <taxon>Embryophyta</taxon>
        <taxon>Tracheophyta</taxon>
        <taxon>Spermatophyta</taxon>
        <taxon>Magnoliopsida</taxon>
        <taxon>eudicotyledons</taxon>
        <taxon>Gunneridae</taxon>
        <taxon>Pentapetalae</taxon>
        <taxon>rosids</taxon>
        <taxon>malvids</taxon>
        <taxon>Myrtales</taxon>
        <taxon>Melastomataceae</taxon>
        <taxon>Melastomatoideae</taxon>
        <taxon>Melastomateae</taxon>
        <taxon>Melastoma</taxon>
    </lineage>
</organism>